<dbReference type="PANTHER" id="PTHR10357:SF216">
    <property type="entry name" value="MALTOOLIGOSYL TREHALOSE SYNTHASE-RELATED"/>
    <property type="match status" value="1"/>
</dbReference>
<dbReference type="GO" id="GO:0005992">
    <property type="term" value="P:trehalose biosynthetic process"/>
    <property type="evidence" value="ECO:0007669"/>
    <property type="project" value="TreeGrafter"/>
</dbReference>
<dbReference type="Gene3D" id="3.20.20.80">
    <property type="entry name" value="Glycosidases"/>
    <property type="match status" value="3"/>
</dbReference>
<sequence length="718" mass="78075">MTPPASTYRIQFTPDFTFADAEAVVDYLDALGVGALYASPLLEAVPGSTHGYDVVDPTRAREELGGETGRQALGKALRRAGLGLVLDIVPNHMAVDDSPANPWWWDVLQRGEDSPYAGYFDVDRSAGPLLLPFAGSPEDEREHDHYRLVFWRRGNAELNYRRFFDITTLAGVRVEDPEVFDATHREVLRWVAAGDVTGLRVDHPDGLADPGGYVRRLKERAGCWLVVEKILGPDEALPASWPVDGTTGYDALREVCGVFVDPAGEPAITALAAELGVPVDFAAVERECRDLVARSILRAEVRRIAALVDHPDRAQAEDAVAQVMVAFPVYRSYLPEGWDAWRAAVAAATSPAARALDEQVRADPRGELATRVQQTSGMVVAKGTEDTAFYRYTRFVALNEVGGAPDRFGVPPAEFHARAAAREAGSPAAMTALSTHDTKRSEDVRARLAVLAELPDEFAAAVRRWSSAHPIDEPSLAALAWQSLVGAWPITAERMAAYLDKAAKEAKVRTTWVDHDEEFEAAVAAWPEQVLGGPVAGEVAEFVSRIAPHGWSNALGQKLLQLTAPGVPDVYQGTELWDLSLVDPDNRRPVDYAVRRGLLDRVRAGWLPAVDDSGAAKLLVVHRALALRRARPELFRGYRPLRAAGPAADHLVAFERSGLVAVATRLPVGLAEAGGWGDTELPLPPGRWTDVLTSRPAATRLADLLDHYPVALLVRGDR</sequence>
<proteinExistence type="predicted"/>
<dbReference type="Proteomes" id="UP000282084">
    <property type="component" value="Unassembled WGS sequence"/>
</dbReference>
<dbReference type="NCBIfam" id="TIGR02401">
    <property type="entry name" value="trehalose_TreY"/>
    <property type="match status" value="1"/>
</dbReference>
<dbReference type="GO" id="GO:0047470">
    <property type="term" value="F:(1,4)-alpha-D-glucan 1-alpha-D-glucosylmutase activity"/>
    <property type="evidence" value="ECO:0007669"/>
    <property type="project" value="TreeGrafter"/>
</dbReference>
<keyword evidence="3" id="KW-1185">Reference proteome</keyword>
<dbReference type="InterPro" id="IPR013797">
    <property type="entry name" value="Maltooligo_trehalose_synth_4"/>
</dbReference>
<feature type="domain" description="Glycosyl hydrolase family 13 catalytic" evidence="1">
    <location>
        <begin position="11"/>
        <end position="603"/>
    </location>
</feature>
<evidence type="ECO:0000313" key="2">
    <source>
        <dbReference type="EMBL" id="RKT56292.1"/>
    </source>
</evidence>
<dbReference type="OrthoDB" id="9761577at2"/>
<comment type="caution">
    <text evidence="2">The sequence shown here is derived from an EMBL/GenBank/DDBJ whole genome shotgun (WGS) entry which is preliminary data.</text>
</comment>
<organism evidence="2 3">
    <name type="scientific">Saccharothrix australiensis</name>
    <dbReference type="NCBI Taxonomy" id="2072"/>
    <lineage>
        <taxon>Bacteria</taxon>
        <taxon>Bacillati</taxon>
        <taxon>Actinomycetota</taxon>
        <taxon>Actinomycetes</taxon>
        <taxon>Pseudonocardiales</taxon>
        <taxon>Pseudonocardiaceae</taxon>
        <taxon>Saccharothrix</taxon>
    </lineage>
</organism>
<accession>A0A495W3Q7</accession>
<gene>
    <name evidence="2" type="ORF">C8E97_4985</name>
</gene>
<dbReference type="Pfam" id="PF00128">
    <property type="entry name" value="Alpha-amylase"/>
    <property type="match status" value="1"/>
</dbReference>
<dbReference type="RefSeq" id="WP_121007884.1">
    <property type="nucleotide sequence ID" value="NZ_RBXO01000001.1"/>
</dbReference>
<reference evidence="2 3" key="1">
    <citation type="submission" date="2018-10" db="EMBL/GenBank/DDBJ databases">
        <title>Sequencing the genomes of 1000 actinobacteria strains.</title>
        <authorList>
            <person name="Klenk H.-P."/>
        </authorList>
    </citation>
    <scope>NUCLEOTIDE SEQUENCE [LARGE SCALE GENOMIC DNA]</scope>
    <source>
        <strain evidence="2 3">DSM 43800</strain>
    </source>
</reference>
<name>A0A495W3Q7_9PSEU</name>
<dbReference type="PANTHER" id="PTHR10357">
    <property type="entry name" value="ALPHA-AMYLASE FAMILY MEMBER"/>
    <property type="match status" value="1"/>
</dbReference>
<dbReference type="InterPro" id="IPR006047">
    <property type="entry name" value="GH13_cat_dom"/>
</dbReference>
<dbReference type="Gene3D" id="3.30.1590.10">
    <property type="entry name" value="Maltooligosyl trehalose synthase, domain 2"/>
    <property type="match status" value="1"/>
</dbReference>
<dbReference type="InterPro" id="IPR017853">
    <property type="entry name" value="GH"/>
</dbReference>
<dbReference type="AlphaFoldDB" id="A0A495W3Q7"/>
<dbReference type="InterPro" id="IPR012767">
    <property type="entry name" value="Trehalose_TreY"/>
</dbReference>
<dbReference type="EMBL" id="RBXO01000001">
    <property type="protein sequence ID" value="RKT56292.1"/>
    <property type="molecule type" value="Genomic_DNA"/>
</dbReference>
<dbReference type="SMART" id="SM00642">
    <property type="entry name" value="Aamy"/>
    <property type="match status" value="1"/>
</dbReference>
<dbReference type="GO" id="GO:0030980">
    <property type="term" value="P:alpha-glucan catabolic process"/>
    <property type="evidence" value="ECO:0007669"/>
    <property type="project" value="TreeGrafter"/>
</dbReference>
<evidence type="ECO:0000259" key="1">
    <source>
        <dbReference type="SMART" id="SM00642"/>
    </source>
</evidence>
<dbReference type="Gene3D" id="1.10.10.470">
    <property type="entry name" value="Maltooligosyl trehalose synthase, domain 4"/>
    <property type="match status" value="1"/>
</dbReference>
<dbReference type="SUPFAM" id="SSF51445">
    <property type="entry name" value="(Trans)glycosidases"/>
    <property type="match status" value="1"/>
</dbReference>
<protein>
    <submittedName>
        <fullName evidence="2">Maltooligosyl trehalose synthase</fullName>
    </submittedName>
</protein>
<dbReference type="CDD" id="cd11336">
    <property type="entry name" value="AmyAc_MTSase"/>
    <property type="match status" value="1"/>
</dbReference>
<evidence type="ECO:0000313" key="3">
    <source>
        <dbReference type="Proteomes" id="UP000282084"/>
    </source>
</evidence>